<dbReference type="OrthoDB" id="1711508at2759"/>
<feature type="compositionally biased region" description="Basic and acidic residues" evidence="1">
    <location>
        <begin position="623"/>
        <end position="632"/>
    </location>
</feature>
<keyword evidence="4" id="KW-1185">Reference proteome</keyword>
<feature type="compositionally biased region" description="Basic and acidic residues" evidence="1">
    <location>
        <begin position="692"/>
        <end position="702"/>
    </location>
</feature>
<dbReference type="EMBL" id="KZ559202">
    <property type="protein sequence ID" value="PLB33577.1"/>
    <property type="molecule type" value="Genomic_DNA"/>
</dbReference>
<dbReference type="SUPFAM" id="SSF56784">
    <property type="entry name" value="HAD-like"/>
    <property type="match status" value="1"/>
</dbReference>
<dbReference type="InterPro" id="IPR004274">
    <property type="entry name" value="FCP1_dom"/>
</dbReference>
<evidence type="ECO:0000313" key="4">
    <source>
        <dbReference type="Proteomes" id="UP000234585"/>
    </source>
</evidence>
<evidence type="ECO:0000313" key="3">
    <source>
        <dbReference type="EMBL" id="PLB33577.1"/>
    </source>
</evidence>
<protein>
    <submittedName>
        <fullName evidence="3">NLI interacting factor-like phosphatase-domain-containing protein</fullName>
    </submittedName>
</protein>
<evidence type="ECO:0000256" key="1">
    <source>
        <dbReference type="SAM" id="MobiDB-lite"/>
    </source>
</evidence>
<organism evidence="3 4">
    <name type="scientific">Aspergillus candidus</name>
    <dbReference type="NCBI Taxonomy" id="41067"/>
    <lineage>
        <taxon>Eukaryota</taxon>
        <taxon>Fungi</taxon>
        <taxon>Dikarya</taxon>
        <taxon>Ascomycota</taxon>
        <taxon>Pezizomycotina</taxon>
        <taxon>Eurotiomycetes</taxon>
        <taxon>Eurotiomycetidae</taxon>
        <taxon>Eurotiales</taxon>
        <taxon>Aspergillaceae</taxon>
        <taxon>Aspergillus</taxon>
        <taxon>Aspergillus subgen. Circumdati</taxon>
    </lineage>
</organism>
<dbReference type="InterPro" id="IPR023214">
    <property type="entry name" value="HAD_sf"/>
</dbReference>
<dbReference type="PANTHER" id="PTHR12210">
    <property type="entry name" value="DULLARD PROTEIN PHOSPHATASE"/>
    <property type="match status" value="1"/>
</dbReference>
<dbReference type="Gene3D" id="3.40.50.1000">
    <property type="entry name" value="HAD superfamily/HAD-like"/>
    <property type="match status" value="1"/>
</dbReference>
<dbReference type="RefSeq" id="XP_024667589.1">
    <property type="nucleotide sequence ID" value="XM_024820210.1"/>
</dbReference>
<dbReference type="SMART" id="SM00577">
    <property type="entry name" value="CPDc"/>
    <property type="match status" value="1"/>
</dbReference>
<feature type="region of interest" description="Disordered" evidence="1">
    <location>
        <begin position="554"/>
        <end position="588"/>
    </location>
</feature>
<dbReference type="Proteomes" id="UP000234585">
    <property type="component" value="Unassembled WGS sequence"/>
</dbReference>
<proteinExistence type="predicted"/>
<feature type="compositionally biased region" description="Basic residues" evidence="1">
    <location>
        <begin position="555"/>
        <end position="572"/>
    </location>
</feature>
<feature type="domain" description="FCP1 homology" evidence="2">
    <location>
        <begin position="329"/>
        <end position="499"/>
    </location>
</feature>
<dbReference type="PROSITE" id="PS50969">
    <property type="entry name" value="FCP1"/>
    <property type="match status" value="1"/>
</dbReference>
<feature type="region of interest" description="Disordered" evidence="1">
    <location>
        <begin position="601"/>
        <end position="702"/>
    </location>
</feature>
<feature type="region of interest" description="Disordered" evidence="1">
    <location>
        <begin position="57"/>
        <end position="162"/>
    </location>
</feature>
<dbReference type="InterPro" id="IPR036412">
    <property type="entry name" value="HAD-like_sf"/>
</dbReference>
<feature type="compositionally biased region" description="Low complexity" evidence="1">
    <location>
        <begin position="139"/>
        <end position="149"/>
    </location>
</feature>
<feature type="compositionally biased region" description="Low complexity" evidence="1">
    <location>
        <begin position="642"/>
        <end position="682"/>
    </location>
</feature>
<dbReference type="GeneID" id="36527370"/>
<accession>A0A2I2EYW8</accession>
<sequence>MRTVMSWGHRPSSVCRFPLLSFTRSSSPRWTPRGDFYKLLSEPFVSTPVNVFRFSHSSMTRKKRRTGPPQPGGQPQNITNGGKSGGDNAAQNNSQTPDGAWRPYQTRWTSGSRQQSDKAAPRNPNKKRNMGAMPGGLDAAAQSSVSNVGGSQGPASMPQSFVPAYDPSTSSNQGAFMGFPDMNAFPMFPMLPNMMDPSLVDFQGQFQSQGMPGPQPLQNQLPAGQQAPGAANMPQWSDYSNPANFLPFPPPPPFLNMTPTPAMWNTPSPFHMDPTAFAAAGPAAASTPGGLGRKSANAQRRRSHSPVSPPSATEAYLAQSALPPQKSKARFRPLLVILDLNGTLICRKHRRMPPNFASRAGLENFLETLMSKYKVMIWSSSRPETVNAICQQLFPGKKRKALVAEWGRDKFGLTPKQYSSKLQVYKTLQTVWANESIQAKYPGRARRPWNQTNTILIDDSKLKALSEPYNILEIPEFTNPPGTGDEDIFPKVLDRLEALSKYDDVSKALRLWNSKLSDDVKTVLDLGVYPSSDDPLQPPPPVTDEDQLRSQLRVERRKAQKQVKLARKKARRADRNTDAASSVAAVEGGPAAVTTPATVIESASRDDGGVSIPCSASLEENTSTDKSKDTRTENPAAAAAVSPIPRSISQTTTTTTATTPPSTNTTTTTTSSPPHNTRSSSPAPSTKSDNYLLDRLEESLNV</sequence>
<dbReference type="InterPro" id="IPR050365">
    <property type="entry name" value="TIM50"/>
</dbReference>
<feature type="region of interest" description="Disordered" evidence="1">
    <location>
        <begin position="280"/>
        <end position="312"/>
    </location>
</feature>
<dbReference type="STRING" id="41067.A0A2I2EYW8"/>
<name>A0A2I2EYW8_ASPCN</name>
<gene>
    <name evidence="3" type="ORF">BDW47DRAFT_91326</name>
</gene>
<reference evidence="3 4" key="1">
    <citation type="submission" date="2017-12" db="EMBL/GenBank/DDBJ databases">
        <authorList>
            <consortium name="DOE Joint Genome Institute"/>
            <person name="Haridas S."/>
            <person name="Kjaerbolling I."/>
            <person name="Vesth T.C."/>
            <person name="Frisvad J.C."/>
            <person name="Nybo J.L."/>
            <person name="Theobald S."/>
            <person name="Kuo A."/>
            <person name="Bowyer P."/>
            <person name="Matsuda Y."/>
            <person name="Mondo S."/>
            <person name="Lyhne E.K."/>
            <person name="Kogle M.E."/>
            <person name="Clum A."/>
            <person name="Lipzen A."/>
            <person name="Salamov A."/>
            <person name="Ngan C.Y."/>
            <person name="Daum C."/>
            <person name="Chiniquy J."/>
            <person name="Barry K."/>
            <person name="LaButti K."/>
            <person name="Simmons B.A."/>
            <person name="Magnuson J.K."/>
            <person name="Mortensen U.H."/>
            <person name="Larsen T.O."/>
            <person name="Grigoriev I.V."/>
            <person name="Baker S.E."/>
            <person name="Andersen M.R."/>
            <person name="Nordberg H.P."/>
            <person name="Cantor M.N."/>
            <person name="Hua S.X."/>
        </authorList>
    </citation>
    <scope>NUCLEOTIDE SEQUENCE [LARGE SCALE GENOMIC DNA]</scope>
    <source>
        <strain evidence="3 4">CBS 102.13</strain>
    </source>
</reference>
<dbReference type="Pfam" id="PF03031">
    <property type="entry name" value="NIF"/>
    <property type="match status" value="1"/>
</dbReference>
<evidence type="ECO:0000259" key="2">
    <source>
        <dbReference type="PROSITE" id="PS50969"/>
    </source>
</evidence>
<dbReference type="AlphaFoldDB" id="A0A2I2EYW8"/>